<keyword evidence="2" id="KW-1185">Reference proteome</keyword>
<dbReference type="Pfam" id="PF01042">
    <property type="entry name" value="Ribonuc_L-PSP"/>
    <property type="match status" value="1"/>
</dbReference>
<dbReference type="EMBL" id="LGTC01000001">
    <property type="protein sequence ID" value="KNY26016.1"/>
    <property type="molecule type" value="Genomic_DNA"/>
</dbReference>
<dbReference type="InterPro" id="IPR006175">
    <property type="entry name" value="YjgF/YER057c/UK114"/>
</dbReference>
<gene>
    <name evidence="1" type="ORF">Bccel_1278</name>
</gene>
<evidence type="ECO:0000313" key="1">
    <source>
        <dbReference type="EMBL" id="KNY26016.1"/>
    </source>
</evidence>
<dbReference type="GO" id="GO:0005829">
    <property type="term" value="C:cytosol"/>
    <property type="evidence" value="ECO:0007669"/>
    <property type="project" value="TreeGrafter"/>
</dbReference>
<dbReference type="STRING" id="398512.Bccel_1278"/>
<dbReference type="PATRIC" id="fig|398512.5.peg.1326"/>
<dbReference type="RefSeq" id="WP_050753178.1">
    <property type="nucleotide sequence ID" value="NZ_JQKC01000043.1"/>
</dbReference>
<proteinExistence type="predicted"/>
<dbReference type="eggNOG" id="COG0251">
    <property type="taxonomic scope" value="Bacteria"/>
</dbReference>
<dbReference type="OrthoDB" id="9803101at2"/>
<organism evidence="1 2">
    <name type="scientific">Pseudobacteroides cellulosolvens ATCC 35603 = DSM 2933</name>
    <dbReference type="NCBI Taxonomy" id="398512"/>
    <lineage>
        <taxon>Bacteria</taxon>
        <taxon>Bacillati</taxon>
        <taxon>Bacillota</taxon>
        <taxon>Clostridia</taxon>
        <taxon>Eubacteriales</taxon>
        <taxon>Oscillospiraceae</taxon>
        <taxon>Pseudobacteroides</taxon>
    </lineage>
</organism>
<evidence type="ECO:0000313" key="2">
    <source>
        <dbReference type="Proteomes" id="UP000036923"/>
    </source>
</evidence>
<dbReference type="AlphaFoldDB" id="A0A0L6JJG0"/>
<name>A0A0L6JJG0_9FIRM</name>
<protein>
    <submittedName>
        <fullName evidence="1">Endoribonuclease L-PSP</fullName>
    </submittedName>
</protein>
<dbReference type="InterPro" id="IPR035959">
    <property type="entry name" value="RutC-like_sf"/>
</dbReference>
<dbReference type="Gene3D" id="3.30.1330.40">
    <property type="entry name" value="RutC-like"/>
    <property type="match status" value="2"/>
</dbReference>
<dbReference type="PANTHER" id="PTHR11803">
    <property type="entry name" value="2-IMINOBUTANOATE/2-IMINOPROPANOATE DEAMINASE RIDA"/>
    <property type="match status" value="1"/>
</dbReference>
<accession>A0A0L6JJG0</accession>
<comment type="caution">
    <text evidence="1">The sequence shown here is derived from an EMBL/GenBank/DDBJ whole genome shotgun (WGS) entry which is preliminary data.</text>
</comment>
<dbReference type="SUPFAM" id="SSF55298">
    <property type="entry name" value="YjgF-like"/>
    <property type="match status" value="2"/>
</dbReference>
<reference evidence="2" key="1">
    <citation type="submission" date="2015-07" db="EMBL/GenBank/DDBJ databases">
        <title>Near-Complete Genome Sequence of the Cellulolytic Bacterium Bacteroides (Pseudobacteroides) cellulosolvens ATCC 35603.</title>
        <authorList>
            <person name="Dassa B."/>
            <person name="Utturkar S.M."/>
            <person name="Klingeman D.M."/>
            <person name="Hurt R.A."/>
            <person name="Keller M."/>
            <person name="Xu J."/>
            <person name="Reddy Y.H.K."/>
            <person name="Borovok I."/>
            <person name="Grinberg I.R."/>
            <person name="Lamed R."/>
            <person name="Zhivin O."/>
            <person name="Bayer E.A."/>
            <person name="Brown S.D."/>
        </authorList>
    </citation>
    <scope>NUCLEOTIDE SEQUENCE [LARGE SCALE GENOMIC DNA]</scope>
    <source>
        <strain evidence="2">DSM 2933</strain>
    </source>
</reference>
<sequence>MISVFNANNCTEYFLMLEIPDKNYMFSDIVENIFEKYNEICKNNGLEQKFLIYIRIYLSDIYNQASYIKEYLSNNYNSMFYILVGQAPASGAKISLEAYFCKPLNEADIEKNVEENTVSIKHGAYLTKWGNITPDIIGDSCKQTDDIFNKLSSQVSDLGGNIKDNVLRTWIYVRDIDNNYSGMVKCRTKWFENENMTKDTHYIASTGIEGKSILPSSLVQLSYVSSIGINSEQIVFMSVPDYMNPTHEYGVTFERGTKVVYGDRSHYYISGTASIDNKGLVLFPTDVLKQIERAFINIEALLSKYSASLNDLKVMIVYLRDYSDYQIIQNYIEERFNDTIPYVMLTAPVCRPLWLVEIECVAINNNGDEKFKAFL</sequence>
<dbReference type="GO" id="GO:0019239">
    <property type="term" value="F:deaminase activity"/>
    <property type="evidence" value="ECO:0007669"/>
    <property type="project" value="TreeGrafter"/>
</dbReference>
<dbReference type="Proteomes" id="UP000036923">
    <property type="component" value="Unassembled WGS sequence"/>
</dbReference>
<dbReference type="PANTHER" id="PTHR11803:SF39">
    <property type="entry name" value="2-IMINOBUTANOATE_2-IMINOPROPANOATE DEAMINASE"/>
    <property type="match status" value="1"/>
</dbReference>